<dbReference type="RefSeq" id="WP_006005941.1">
    <property type="nucleotide sequence ID" value="NZ_BAET01000022.1"/>
</dbReference>
<dbReference type="SUPFAM" id="SSF52540">
    <property type="entry name" value="P-loop containing nucleoside triphosphate hydrolases"/>
    <property type="match status" value="1"/>
</dbReference>
<evidence type="ECO:0000313" key="2">
    <source>
        <dbReference type="Proteomes" id="UP000053586"/>
    </source>
</evidence>
<reference evidence="1 2" key="2">
    <citation type="journal article" date="2017" name="Antonie Van Leeuwenhoek">
        <title>Rhizobium rhizosphaerae sp. nov., a novel species isolated from rice rhizosphere.</title>
        <authorList>
            <person name="Zhao J.J."/>
            <person name="Zhang J."/>
            <person name="Zhang R.J."/>
            <person name="Zhang C.W."/>
            <person name="Yin H.Q."/>
            <person name="Zhang X.X."/>
        </authorList>
    </citation>
    <scope>NUCLEOTIDE SEQUENCE [LARGE SCALE GENOMIC DNA]</scope>
    <source>
        <strain evidence="1 2">ACAM 611</strain>
    </source>
</reference>
<name>H5TCU1_9ALTE</name>
<organism evidence="1 2">
    <name type="scientific">Glaciecola punicea ACAM 611</name>
    <dbReference type="NCBI Taxonomy" id="1121923"/>
    <lineage>
        <taxon>Bacteria</taxon>
        <taxon>Pseudomonadati</taxon>
        <taxon>Pseudomonadota</taxon>
        <taxon>Gammaproteobacteria</taxon>
        <taxon>Alteromonadales</taxon>
        <taxon>Alteromonadaceae</taxon>
        <taxon>Glaciecola</taxon>
    </lineage>
</organism>
<evidence type="ECO:0008006" key="3">
    <source>
        <dbReference type="Google" id="ProtNLM"/>
    </source>
</evidence>
<sequence length="250" mass="27552">MNPILHDLQNKQWIWTAANAKHQASPNRLGTGYESLDNVLSSGFPPAGMIHLQSALGCGEIRFMLSILQRQHSENGPHKIYMFIDPPFSLNAEFLLAQNISLAQLVVVRTNRIDDALWSAEQSAKSGACCAVFIWQQKLSHIQVRKLEHAAQKGGAYCVWLHNASQAASSKAQNEGNNSAHLSNLPLSLSLSITRRADNLSITVNKQKIGWAQKAVNIALPFACRTHNSIKQRKYDVHGSDKVVPIQASS</sequence>
<dbReference type="EMBL" id="BAET01000022">
    <property type="protein sequence ID" value="GAB56118.1"/>
    <property type="molecule type" value="Genomic_DNA"/>
</dbReference>
<dbReference type="Proteomes" id="UP000053586">
    <property type="component" value="Unassembled WGS sequence"/>
</dbReference>
<keyword evidence="2" id="KW-1185">Reference proteome</keyword>
<protein>
    <recommendedName>
        <fullName evidence="3">RecA/RadA recombinase</fullName>
    </recommendedName>
</protein>
<accession>H5TCU1</accession>
<dbReference type="eggNOG" id="COG4544">
    <property type="taxonomic scope" value="Bacteria"/>
</dbReference>
<comment type="caution">
    <text evidence="1">The sequence shown here is derived from an EMBL/GenBank/DDBJ whole genome shotgun (WGS) entry which is preliminary data.</text>
</comment>
<dbReference type="STRING" id="56804.BAE46_11490"/>
<dbReference type="InterPro" id="IPR027417">
    <property type="entry name" value="P-loop_NTPase"/>
</dbReference>
<dbReference type="OrthoDB" id="9811176at2"/>
<gene>
    <name evidence="1" type="ORF">GPUN_2003</name>
</gene>
<dbReference type="AlphaFoldDB" id="H5TCU1"/>
<dbReference type="Gene3D" id="3.40.50.300">
    <property type="entry name" value="P-loop containing nucleotide triphosphate hydrolases"/>
    <property type="match status" value="1"/>
</dbReference>
<reference evidence="1 2" key="1">
    <citation type="journal article" date="2012" name="J. Bacteriol.">
        <title>Genome sequence of proteorhodopsin-containing sea ice bacterium Glaciecola punicea ACAM 611T.</title>
        <authorList>
            <person name="Qin Q.-L."/>
            <person name="Xie B.-B."/>
            <person name="Shu Y.-L."/>
            <person name="Rong J.-C."/>
            <person name="Zhao D.-L."/>
            <person name="Zhang X.-Y."/>
            <person name="Chen X.-L."/>
            <person name="Zhou B.-C."/>
            <person name="Zhanga Y.-Z."/>
        </authorList>
    </citation>
    <scope>NUCLEOTIDE SEQUENCE [LARGE SCALE GENOMIC DNA]</scope>
    <source>
        <strain evidence="1 2">ACAM 611</strain>
    </source>
</reference>
<evidence type="ECO:0000313" key="1">
    <source>
        <dbReference type="EMBL" id="GAB56118.1"/>
    </source>
</evidence>
<proteinExistence type="predicted"/>